<comment type="caution">
    <text evidence="1">The sequence shown here is derived from an EMBL/GenBank/DDBJ whole genome shotgun (WGS) entry which is preliminary data.</text>
</comment>
<evidence type="ECO:0000313" key="1">
    <source>
        <dbReference type="EMBL" id="KAI8422758.1"/>
    </source>
</evidence>
<dbReference type="Proteomes" id="UP001064048">
    <property type="component" value="Chromosome 10"/>
</dbReference>
<keyword evidence="2" id="KW-1185">Reference proteome</keyword>
<proteinExistence type="predicted"/>
<protein>
    <submittedName>
        <fullName evidence="1">Uncharacterized protein</fullName>
    </submittedName>
</protein>
<name>A0ACC0JF84_CHOFU</name>
<gene>
    <name evidence="1" type="ORF">MSG28_006505</name>
</gene>
<reference evidence="1 2" key="1">
    <citation type="journal article" date="2022" name="Genome Biol. Evol.">
        <title>The Spruce Budworm Genome: Reconstructing the Evolutionary History of Antifreeze Proteins.</title>
        <authorList>
            <person name="Beliveau C."/>
            <person name="Gagne P."/>
            <person name="Picq S."/>
            <person name="Vernygora O."/>
            <person name="Keeling C.I."/>
            <person name="Pinkney K."/>
            <person name="Doucet D."/>
            <person name="Wen F."/>
            <person name="Johnston J.S."/>
            <person name="Maaroufi H."/>
            <person name="Boyle B."/>
            <person name="Laroche J."/>
            <person name="Dewar K."/>
            <person name="Juretic N."/>
            <person name="Blackburn G."/>
            <person name="Nisole A."/>
            <person name="Brunet B."/>
            <person name="Brandao M."/>
            <person name="Lumley L."/>
            <person name="Duan J."/>
            <person name="Quan G."/>
            <person name="Lucarotti C.J."/>
            <person name="Roe A.D."/>
            <person name="Sperling F.A.H."/>
            <person name="Levesque R.C."/>
            <person name="Cusson M."/>
        </authorList>
    </citation>
    <scope>NUCLEOTIDE SEQUENCE [LARGE SCALE GENOMIC DNA]</scope>
    <source>
        <strain evidence="1">Glfc:IPQL:Cfum</strain>
    </source>
</reference>
<dbReference type="EMBL" id="CM046110">
    <property type="protein sequence ID" value="KAI8422758.1"/>
    <property type="molecule type" value="Genomic_DNA"/>
</dbReference>
<sequence>MNIAIRTTFWVVTVGGLGYALFKVVKPDEELLKKYDEGSKHTDTRRLAHKTVEILKDAQNQNSDLNKKIEDLIKK</sequence>
<evidence type="ECO:0000313" key="2">
    <source>
        <dbReference type="Proteomes" id="UP001064048"/>
    </source>
</evidence>
<accession>A0ACC0JF84</accession>
<organism evidence="1 2">
    <name type="scientific">Choristoneura fumiferana</name>
    <name type="common">Spruce budworm moth</name>
    <name type="synonym">Archips fumiferana</name>
    <dbReference type="NCBI Taxonomy" id="7141"/>
    <lineage>
        <taxon>Eukaryota</taxon>
        <taxon>Metazoa</taxon>
        <taxon>Ecdysozoa</taxon>
        <taxon>Arthropoda</taxon>
        <taxon>Hexapoda</taxon>
        <taxon>Insecta</taxon>
        <taxon>Pterygota</taxon>
        <taxon>Neoptera</taxon>
        <taxon>Endopterygota</taxon>
        <taxon>Lepidoptera</taxon>
        <taxon>Glossata</taxon>
        <taxon>Ditrysia</taxon>
        <taxon>Tortricoidea</taxon>
        <taxon>Tortricidae</taxon>
        <taxon>Tortricinae</taxon>
        <taxon>Choristoneura</taxon>
    </lineage>
</organism>